<organism evidence="1 2">
    <name type="scientific">Pterulicium gracile</name>
    <dbReference type="NCBI Taxonomy" id="1884261"/>
    <lineage>
        <taxon>Eukaryota</taxon>
        <taxon>Fungi</taxon>
        <taxon>Dikarya</taxon>
        <taxon>Basidiomycota</taxon>
        <taxon>Agaricomycotina</taxon>
        <taxon>Agaricomycetes</taxon>
        <taxon>Agaricomycetidae</taxon>
        <taxon>Agaricales</taxon>
        <taxon>Pleurotineae</taxon>
        <taxon>Pterulaceae</taxon>
        <taxon>Pterulicium</taxon>
    </lineage>
</organism>
<evidence type="ECO:0000313" key="1">
    <source>
        <dbReference type="EMBL" id="TFK96560.1"/>
    </source>
</evidence>
<evidence type="ECO:0000313" key="2">
    <source>
        <dbReference type="Proteomes" id="UP000305067"/>
    </source>
</evidence>
<sequence>MGKQRDSLRPAEPLAQCRGAVVDLEEAAFVKREPPMETIPELVKHTAEALGKNLLAIMGDSVRSSEMHTQRTAVQTLEADAEDVNQPNCWSPQEFVVATRCLTEHMDIALSYAAVKRMERRILYLKEQMGRRGCTLAR</sequence>
<dbReference type="Proteomes" id="UP000305067">
    <property type="component" value="Unassembled WGS sequence"/>
</dbReference>
<name>A0A5C3Q862_9AGAR</name>
<protein>
    <submittedName>
        <fullName evidence="1">Uncharacterized protein</fullName>
    </submittedName>
</protein>
<dbReference type="EMBL" id="ML178858">
    <property type="protein sequence ID" value="TFK96560.1"/>
    <property type="molecule type" value="Genomic_DNA"/>
</dbReference>
<reference evidence="1 2" key="1">
    <citation type="journal article" date="2019" name="Nat. Ecol. Evol.">
        <title>Megaphylogeny resolves global patterns of mushroom evolution.</title>
        <authorList>
            <person name="Varga T."/>
            <person name="Krizsan K."/>
            <person name="Foldi C."/>
            <person name="Dima B."/>
            <person name="Sanchez-Garcia M."/>
            <person name="Sanchez-Ramirez S."/>
            <person name="Szollosi G.J."/>
            <person name="Szarkandi J.G."/>
            <person name="Papp V."/>
            <person name="Albert L."/>
            <person name="Andreopoulos W."/>
            <person name="Angelini C."/>
            <person name="Antonin V."/>
            <person name="Barry K.W."/>
            <person name="Bougher N.L."/>
            <person name="Buchanan P."/>
            <person name="Buyck B."/>
            <person name="Bense V."/>
            <person name="Catcheside P."/>
            <person name="Chovatia M."/>
            <person name="Cooper J."/>
            <person name="Damon W."/>
            <person name="Desjardin D."/>
            <person name="Finy P."/>
            <person name="Geml J."/>
            <person name="Haridas S."/>
            <person name="Hughes K."/>
            <person name="Justo A."/>
            <person name="Karasinski D."/>
            <person name="Kautmanova I."/>
            <person name="Kiss B."/>
            <person name="Kocsube S."/>
            <person name="Kotiranta H."/>
            <person name="LaButti K.M."/>
            <person name="Lechner B.E."/>
            <person name="Liimatainen K."/>
            <person name="Lipzen A."/>
            <person name="Lukacs Z."/>
            <person name="Mihaltcheva S."/>
            <person name="Morgado L.N."/>
            <person name="Niskanen T."/>
            <person name="Noordeloos M.E."/>
            <person name="Ohm R.A."/>
            <person name="Ortiz-Santana B."/>
            <person name="Ovrebo C."/>
            <person name="Racz N."/>
            <person name="Riley R."/>
            <person name="Savchenko A."/>
            <person name="Shiryaev A."/>
            <person name="Soop K."/>
            <person name="Spirin V."/>
            <person name="Szebenyi C."/>
            <person name="Tomsovsky M."/>
            <person name="Tulloss R.E."/>
            <person name="Uehling J."/>
            <person name="Grigoriev I.V."/>
            <person name="Vagvolgyi C."/>
            <person name="Papp T."/>
            <person name="Martin F.M."/>
            <person name="Miettinen O."/>
            <person name="Hibbett D.S."/>
            <person name="Nagy L.G."/>
        </authorList>
    </citation>
    <scope>NUCLEOTIDE SEQUENCE [LARGE SCALE GENOMIC DNA]</scope>
    <source>
        <strain evidence="1 2">CBS 309.79</strain>
    </source>
</reference>
<gene>
    <name evidence="1" type="ORF">BDV98DRAFT_597466</name>
</gene>
<dbReference type="AlphaFoldDB" id="A0A5C3Q862"/>
<keyword evidence="2" id="KW-1185">Reference proteome</keyword>
<proteinExistence type="predicted"/>
<accession>A0A5C3Q862</accession>